<gene>
    <name evidence="2" type="ordered locus">STHERM_c13690</name>
</gene>
<reference key="1">
    <citation type="submission" date="2009-08" db="EMBL/GenBank/DDBJ databases">
        <title>The genome sequence of Spirochaeta thermophila DSM6192.</title>
        <authorList>
            <person name="Angelov A."/>
            <person name="Mientus M."/>
            <person name="Wittenberg S."/>
            <person name="Lehmann R."/>
            <person name="Liesegang H."/>
            <person name="Daniel R."/>
            <person name="Liebl W."/>
        </authorList>
    </citation>
    <scope>NUCLEOTIDE SEQUENCE</scope>
    <source>
        <strain>DSM 6192</strain>
    </source>
</reference>
<evidence type="ECO:0000313" key="3">
    <source>
        <dbReference type="Proteomes" id="UP000001296"/>
    </source>
</evidence>
<dbReference type="RefSeq" id="WP_013314149.1">
    <property type="nucleotide sequence ID" value="NC_014484.1"/>
</dbReference>
<organism evidence="2 3">
    <name type="scientific">Winmispira thermophila (strain ATCC 49972 / DSM 6192 / RI 19.B1)</name>
    <name type="common">Spirochaeta thermophila</name>
    <dbReference type="NCBI Taxonomy" id="665571"/>
    <lineage>
        <taxon>Bacteria</taxon>
        <taxon>Pseudomonadati</taxon>
        <taxon>Spirochaetota</taxon>
        <taxon>Spirochaetia</taxon>
        <taxon>Winmispirales</taxon>
        <taxon>Winmispiraceae</taxon>
        <taxon>Winmispira</taxon>
    </lineage>
</organism>
<keyword evidence="1" id="KW-1133">Transmembrane helix</keyword>
<evidence type="ECO:0000256" key="1">
    <source>
        <dbReference type="SAM" id="Phobius"/>
    </source>
</evidence>
<sequence>MRPHLQTLVPSLVALAAPVLLYVRGDILKVLQPPLTLYNAFSLFLYGALLVGGVWGIVRSFLDKGEADEDRSDS</sequence>
<accession>E0RU88</accession>
<keyword evidence="1" id="KW-0812">Transmembrane</keyword>
<proteinExistence type="predicted"/>
<dbReference type="EMBL" id="CP001698">
    <property type="protein sequence ID" value="ADN02309.1"/>
    <property type="molecule type" value="Genomic_DNA"/>
</dbReference>
<dbReference type="AlphaFoldDB" id="E0RU88"/>
<dbReference type="HOGENOM" id="CLU_2685997_0_0_12"/>
<feature type="transmembrane region" description="Helical" evidence="1">
    <location>
        <begin position="35"/>
        <end position="58"/>
    </location>
</feature>
<dbReference type="PaxDb" id="665571-STHERM_c13690"/>
<protein>
    <submittedName>
        <fullName evidence="2">Uncharacterized protein</fullName>
    </submittedName>
</protein>
<name>E0RU88_WINT6</name>
<evidence type="ECO:0000313" key="2">
    <source>
        <dbReference type="EMBL" id="ADN02309.1"/>
    </source>
</evidence>
<dbReference type="KEGG" id="sta:STHERM_c13690"/>
<reference evidence="2 3" key="2">
    <citation type="journal article" date="2010" name="J. Bacteriol.">
        <title>Genome sequence of the polysaccharide-degrading, thermophilic anaerobe Spirochaeta thermophila DSM 6192.</title>
        <authorList>
            <person name="Angelov A."/>
            <person name="Liebl S."/>
            <person name="Ballschmiter M."/>
            <person name="Bomeke M."/>
            <person name="Lehmann R."/>
            <person name="Liesegang H."/>
            <person name="Daniel R."/>
            <person name="Liebl W."/>
        </authorList>
    </citation>
    <scope>NUCLEOTIDE SEQUENCE [LARGE SCALE GENOMIC DNA]</scope>
    <source>
        <strain evidence="3">ATCC 49972 / DSM 6192 / RI 19.B1</strain>
    </source>
</reference>
<keyword evidence="1" id="KW-0472">Membrane</keyword>
<dbReference type="Proteomes" id="UP000001296">
    <property type="component" value="Chromosome"/>
</dbReference>